<dbReference type="InterPro" id="IPR036312">
    <property type="entry name" value="Bifun_inhib/LTP/seed_sf"/>
</dbReference>
<keyword evidence="5" id="KW-1185">Reference proteome</keyword>
<evidence type="ECO:0000256" key="2">
    <source>
        <dbReference type="SAM" id="SignalP"/>
    </source>
</evidence>
<accession>A0AAQ3L150</accession>
<organism evidence="4 5">
    <name type="scientific">Canna indica</name>
    <name type="common">Indian-shot</name>
    <dbReference type="NCBI Taxonomy" id="4628"/>
    <lineage>
        <taxon>Eukaryota</taxon>
        <taxon>Viridiplantae</taxon>
        <taxon>Streptophyta</taxon>
        <taxon>Embryophyta</taxon>
        <taxon>Tracheophyta</taxon>
        <taxon>Spermatophyta</taxon>
        <taxon>Magnoliopsida</taxon>
        <taxon>Liliopsida</taxon>
        <taxon>Zingiberales</taxon>
        <taxon>Cannaceae</taxon>
        <taxon>Canna</taxon>
    </lineage>
</organism>
<dbReference type="EMBL" id="CP136898">
    <property type="protein sequence ID" value="WOL18634.1"/>
    <property type="molecule type" value="Genomic_DNA"/>
</dbReference>
<feature type="domain" description="Bifunctional inhibitor/plant lipid transfer protein/seed storage helical" evidence="3">
    <location>
        <begin position="27"/>
        <end position="110"/>
    </location>
</feature>
<reference evidence="4 5" key="1">
    <citation type="submission" date="2023-10" db="EMBL/GenBank/DDBJ databases">
        <title>Chromosome-scale genome assembly provides insights into flower coloration mechanisms of Canna indica.</title>
        <authorList>
            <person name="Li C."/>
        </authorList>
    </citation>
    <scope>NUCLEOTIDE SEQUENCE [LARGE SCALE GENOMIC DNA]</scope>
    <source>
        <tissue evidence="4">Flower</tissue>
    </source>
</reference>
<feature type="chain" id="PRO_5042972381" description="Non-specific lipid-transfer protein" evidence="2">
    <location>
        <begin position="25"/>
        <end position="122"/>
    </location>
</feature>
<dbReference type="SMART" id="SM00499">
    <property type="entry name" value="AAI"/>
    <property type="match status" value="1"/>
</dbReference>
<dbReference type="Pfam" id="PF00234">
    <property type="entry name" value="Tryp_alpha_amyl"/>
    <property type="match status" value="1"/>
</dbReference>
<sequence length="122" mass="12720">MARNLAMMAMILILAAAALRGSAAITCSQVYGALLPCVGYLQGGALDQRCCSGMKSLLAAARSTKDRRATCGCIKTAAATTSGIDYGRATELPGKCGVSIPFKISPNTDCSKYVRSSTYCCY</sequence>
<dbReference type="InterPro" id="IPR000528">
    <property type="entry name" value="Plant_nsLTP"/>
</dbReference>
<proteinExistence type="inferred from homology"/>
<gene>
    <name evidence="4" type="ORF">Cni_G27431</name>
</gene>
<dbReference type="GO" id="GO:0008289">
    <property type="term" value="F:lipid binding"/>
    <property type="evidence" value="ECO:0007669"/>
    <property type="project" value="UniProtKB-KW"/>
</dbReference>
<comment type="function">
    <text evidence="1">Plant non-specific lipid-transfer proteins transfer phospholipids as well as galactolipids across membranes. May play a role in wax or cutin deposition in the cell walls of expanding epidermal cells and certain secretory tissues.</text>
</comment>
<evidence type="ECO:0000313" key="5">
    <source>
        <dbReference type="Proteomes" id="UP001327560"/>
    </source>
</evidence>
<keyword evidence="1" id="KW-0446">Lipid-binding</keyword>
<protein>
    <recommendedName>
        <fullName evidence="1">Non-specific lipid-transfer protein</fullName>
    </recommendedName>
</protein>
<dbReference type="InterPro" id="IPR016140">
    <property type="entry name" value="Bifunc_inhib/LTP/seed_store"/>
</dbReference>
<comment type="similarity">
    <text evidence="1">Belongs to the plant LTP family.</text>
</comment>
<name>A0AAQ3L150_9LILI</name>
<dbReference type="GO" id="GO:0006869">
    <property type="term" value="P:lipid transport"/>
    <property type="evidence" value="ECO:0007669"/>
    <property type="project" value="InterPro"/>
</dbReference>
<evidence type="ECO:0000313" key="4">
    <source>
        <dbReference type="EMBL" id="WOL18634.1"/>
    </source>
</evidence>
<keyword evidence="1" id="KW-0813">Transport</keyword>
<feature type="signal peptide" evidence="2">
    <location>
        <begin position="1"/>
        <end position="24"/>
    </location>
</feature>
<keyword evidence="2" id="KW-0732">Signal</keyword>
<dbReference type="Gene3D" id="1.10.110.10">
    <property type="entry name" value="Plant lipid-transfer and hydrophobic proteins"/>
    <property type="match status" value="1"/>
</dbReference>
<dbReference type="SUPFAM" id="SSF47699">
    <property type="entry name" value="Bifunctional inhibitor/lipid-transfer protein/seed storage 2S albumin"/>
    <property type="match status" value="1"/>
</dbReference>
<evidence type="ECO:0000256" key="1">
    <source>
        <dbReference type="RuleBase" id="RU000628"/>
    </source>
</evidence>
<dbReference type="PANTHER" id="PTHR33076">
    <property type="entry name" value="NON-SPECIFIC LIPID-TRANSFER PROTEIN 2-RELATED"/>
    <property type="match status" value="1"/>
</dbReference>
<dbReference type="AlphaFoldDB" id="A0AAQ3L150"/>
<evidence type="ECO:0000259" key="3">
    <source>
        <dbReference type="SMART" id="SM00499"/>
    </source>
</evidence>
<dbReference type="Proteomes" id="UP001327560">
    <property type="component" value="Chromosome 9"/>
</dbReference>
<dbReference type="PRINTS" id="PR00382">
    <property type="entry name" value="LIPIDTRNSFER"/>
</dbReference>
<dbReference type="CDD" id="cd01960">
    <property type="entry name" value="nsLTP1"/>
    <property type="match status" value="1"/>
</dbReference>